<keyword evidence="4" id="KW-1185">Reference proteome</keyword>
<protein>
    <submittedName>
        <fullName evidence="3">Rubrerythrin</fullName>
    </submittedName>
</protein>
<feature type="domain" description="Rubrerythrin diiron-binding" evidence="2">
    <location>
        <begin position="130"/>
        <end position="180"/>
    </location>
</feature>
<accession>A0A348AIC5</accession>
<dbReference type="SUPFAM" id="SSF47240">
    <property type="entry name" value="Ferritin-like"/>
    <property type="match status" value="1"/>
</dbReference>
<dbReference type="GO" id="GO:0016491">
    <property type="term" value="F:oxidoreductase activity"/>
    <property type="evidence" value="ECO:0007669"/>
    <property type="project" value="InterPro"/>
</dbReference>
<dbReference type="InterPro" id="IPR003251">
    <property type="entry name" value="Rr_diiron-bd_dom"/>
</dbReference>
<dbReference type="PANTHER" id="PTHR33531">
    <property type="entry name" value="RUBRERYTHRIN SUBFAMILY"/>
    <property type="match status" value="1"/>
</dbReference>
<feature type="coiled-coil region" evidence="1">
    <location>
        <begin position="44"/>
        <end position="71"/>
    </location>
</feature>
<dbReference type="InterPro" id="IPR012347">
    <property type="entry name" value="Ferritin-like"/>
</dbReference>
<evidence type="ECO:0000256" key="1">
    <source>
        <dbReference type="SAM" id="Coils"/>
    </source>
</evidence>
<gene>
    <name evidence="3" type="ORF">MAMMFC1_01484</name>
</gene>
<dbReference type="GO" id="GO:0046872">
    <property type="term" value="F:metal ion binding"/>
    <property type="evidence" value="ECO:0007669"/>
    <property type="project" value="InterPro"/>
</dbReference>
<proteinExistence type="predicted"/>
<keyword evidence="1" id="KW-0175">Coiled coil</keyword>
<dbReference type="Pfam" id="PF02915">
    <property type="entry name" value="Rubrerythrin"/>
    <property type="match status" value="2"/>
</dbReference>
<dbReference type="OrthoDB" id="271558at2"/>
<dbReference type="InterPro" id="IPR009078">
    <property type="entry name" value="Ferritin-like_SF"/>
</dbReference>
<dbReference type="EMBL" id="AP018449">
    <property type="protein sequence ID" value="BBB90823.1"/>
    <property type="molecule type" value="Genomic_DNA"/>
</dbReference>
<dbReference type="RefSeq" id="WP_126307774.1">
    <property type="nucleotide sequence ID" value="NZ_AP018449.1"/>
</dbReference>
<evidence type="ECO:0000313" key="3">
    <source>
        <dbReference type="EMBL" id="BBB90823.1"/>
    </source>
</evidence>
<dbReference type="PANTHER" id="PTHR33531:SF7">
    <property type="entry name" value="HYPOTHETICAL MEMBRANE PROTEIN, CONSERVED"/>
    <property type="match status" value="1"/>
</dbReference>
<evidence type="ECO:0000313" key="4">
    <source>
        <dbReference type="Proteomes" id="UP000276437"/>
    </source>
</evidence>
<reference evidence="3 4" key="1">
    <citation type="journal article" date="2018" name="Int. J. Syst. Evol. Microbiol.">
        <title>Methylomusa anaerophila gen. nov., sp. nov., an anaerobic methanol-utilizing bacterium isolated from a microbial fuel cell.</title>
        <authorList>
            <person name="Amano N."/>
            <person name="Yamamuro A."/>
            <person name="Miyahara M."/>
            <person name="Kouzuma A."/>
            <person name="Abe T."/>
            <person name="Watanabe K."/>
        </authorList>
    </citation>
    <scope>NUCLEOTIDE SEQUENCE [LARGE SCALE GENOMIC DNA]</scope>
    <source>
        <strain evidence="3 4">MMFC1</strain>
    </source>
</reference>
<dbReference type="Proteomes" id="UP000276437">
    <property type="component" value="Chromosome"/>
</dbReference>
<name>A0A348AIC5_9FIRM</name>
<dbReference type="KEGG" id="mana:MAMMFC1_01484"/>
<sequence length="182" mass="21103">MNYFSDLEGLRMAVNMEKEGVEFYRQAQDRTSNPEHKLLFGFLMQEELNHAAKFESMYERLKQNKQAGDEEYLFDADVSRYLQTLVETHIFPRNNPFINEPDIANGVLETGWQTQIPGQSNAGQLTTKTILCLALQAEKDSILFYDEMMNNAKFPDAKQIFAELKAEEQSHVEKLQELIRTL</sequence>
<organism evidence="3 4">
    <name type="scientific">Methylomusa anaerophila</name>
    <dbReference type="NCBI Taxonomy" id="1930071"/>
    <lineage>
        <taxon>Bacteria</taxon>
        <taxon>Bacillati</taxon>
        <taxon>Bacillota</taxon>
        <taxon>Negativicutes</taxon>
        <taxon>Selenomonadales</taxon>
        <taxon>Sporomusaceae</taxon>
        <taxon>Methylomusa</taxon>
    </lineage>
</organism>
<evidence type="ECO:0000259" key="2">
    <source>
        <dbReference type="Pfam" id="PF02915"/>
    </source>
</evidence>
<dbReference type="Gene3D" id="1.20.1260.10">
    <property type="match status" value="1"/>
</dbReference>
<feature type="domain" description="Rubrerythrin diiron-binding" evidence="2">
    <location>
        <begin position="10"/>
        <end position="68"/>
    </location>
</feature>
<dbReference type="AlphaFoldDB" id="A0A348AIC5"/>
<dbReference type="CDD" id="cd01045">
    <property type="entry name" value="Ferritin_like_AB"/>
    <property type="match status" value="1"/>
</dbReference>